<dbReference type="EMBL" id="CP017561">
    <property type="protein sequence ID" value="APA86007.1"/>
    <property type="molecule type" value="Genomic_DNA"/>
</dbReference>
<dbReference type="InterPro" id="IPR036922">
    <property type="entry name" value="Rieske_2Fe-2S_sf"/>
</dbReference>
<dbReference type="STRING" id="754502.BJG93_11790"/>
<evidence type="ECO:0000313" key="1">
    <source>
        <dbReference type="EMBL" id="APA86007.1"/>
    </source>
</evidence>
<dbReference type="SUPFAM" id="SSF50022">
    <property type="entry name" value="ISP domain"/>
    <property type="match status" value="1"/>
</dbReference>
<dbReference type="GO" id="GO:0051537">
    <property type="term" value="F:2 iron, 2 sulfur cluster binding"/>
    <property type="evidence" value="ECO:0007669"/>
    <property type="project" value="InterPro"/>
</dbReference>
<dbReference type="AlphaFoldDB" id="A0A1I9YI74"/>
<reference evidence="1" key="1">
    <citation type="submission" date="2016-09" db="EMBL/GenBank/DDBJ databases">
        <title>The Complete Genome of Burkholderia sprentiae wsm5005.</title>
        <authorList>
            <person name="De Meyer S."/>
            <person name="Wang P."/>
            <person name="Terpolilli J."/>
        </authorList>
    </citation>
    <scope>NUCLEOTIDE SEQUENCE [LARGE SCALE GENOMIC DNA]</scope>
    <source>
        <strain evidence="1">WSM5005</strain>
    </source>
</reference>
<organism evidence="1">
    <name type="scientific">Paraburkholderia sprentiae WSM5005</name>
    <dbReference type="NCBI Taxonomy" id="754502"/>
    <lineage>
        <taxon>Bacteria</taxon>
        <taxon>Pseudomonadati</taxon>
        <taxon>Pseudomonadota</taxon>
        <taxon>Betaproteobacteria</taxon>
        <taxon>Burkholderiales</taxon>
        <taxon>Burkholderiaceae</taxon>
        <taxon>Paraburkholderia</taxon>
    </lineage>
</organism>
<name>A0A1I9YI74_9BURK</name>
<accession>A0A1I9YI74</accession>
<sequence>MSDKRSASEWREFVSGCLDFRPAEGVYRIAREMFMEPELFSLEMEHIFEKAWIYAFPTLRRNAG</sequence>
<proteinExistence type="predicted"/>
<protein>
    <submittedName>
        <fullName evidence="1">Uncharacterized protein</fullName>
    </submittedName>
</protein>
<gene>
    <name evidence="1" type="ORF">BJG93_11790</name>
</gene>